<evidence type="ECO:0000256" key="2">
    <source>
        <dbReference type="ARBA" id="ARBA00017294"/>
    </source>
</evidence>
<reference evidence="5" key="1">
    <citation type="submission" date="2022-01" db="EMBL/GenBank/DDBJ databases">
        <authorList>
            <person name="King R."/>
        </authorList>
    </citation>
    <scope>NUCLEOTIDE SEQUENCE</scope>
</reference>
<feature type="compositionally biased region" description="Polar residues" evidence="3">
    <location>
        <begin position="591"/>
        <end position="602"/>
    </location>
</feature>
<feature type="compositionally biased region" description="Basic and acidic residues" evidence="3">
    <location>
        <begin position="606"/>
        <end position="632"/>
    </location>
</feature>
<dbReference type="GO" id="GO:0030686">
    <property type="term" value="C:90S preribosome"/>
    <property type="evidence" value="ECO:0007669"/>
    <property type="project" value="TreeGrafter"/>
</dbReference>
<dbReference type="GO" id="GO:0000447">
    <property type="term" value="P:endonucleolytic cleavage in ITS1 to separate SSU-rRNA from 5.8S rRNA and LSU-rRNA from tricistronic rRNA transcript (SSU-rRNA, 5.8S rRNA, LSU-rRNA)"/>
    <property type="evidence" value="ECO:0007669"/>
    <property type="project" value="TreeGrafter"/>
</dbReference>
<dbReference type="Proteomes" id="UP001153712">
    <property type="component" value="Chromosome 6"/>
</dbReference>
<feature type="region of interest" description="Disordered" evidence="3">
    <location>
        <begin position="432"/>
        <end position="490"/>
    </location>
</feature>
<dbReference type="GO" id="GO:0005730">
    <property type="term" value="C:nucleolus"/>
    <property type="evidence" value="ECO:0007669"/>
    <property type="project" value="TreeGrafter"/>
</dbReference>
<feature type="compositionally biased region" description="Basic residues" evidence="3">
    <location>
        <begin position="643"/>
        <end position="654"/>
    </location>
</feature>
<proteinExistence type="inferred from homology"/>
<feature type="compositionally biased region" description="Basic residues" evidence="3">
    <location>
        <begin position="472"/>
        <end position="490"/>
    </location>
</feature>
<sequence>MSHLFNDDGDSSDENTNFKTENEYAKKYDAWRQKEELNKLKTKYGEDVLDKGEDSSSSSSDDEEGIELTKDVERDFFRTLSCLKNKDPRIYNNDVNFFQESTDIKTKKNKKDKPMFIKDYERNLILEKGGILSDEEEDLETPQSLTYNEEQRKIKDSFKNALGNSDDEGNDNNWGGVFKKREKTKEEIDKEESDYKKWLAGEKASLEDEAVVKDLKPLKEYWNDPNLDKGEKFLKDYILNKRYLDNEDENYVPTYDEIIHDSDQDLSNDEEILSKQEEFEHKYNFRFEEPDQEFIKRYPRTMENSVRRTDDRRKVKRQEVKERKKEEKEQKMQELKKMQEYKRKEIEEKLEKLKEITGNETLGFNVCYSTHILFVLIKNLQDDDIDGDFDPEEHDKKMQALFNEEFYAEPEDDQKPEFPDLDEELEIENWERYTPKPEDNEPHCEDDDFNMDCEYDPHQANDSTTADDESKGRRKKKRKSKFAKAVSKPKPKFDPTDAQFEKYFDEYYKLDCEDIIGDIPCRFKYRKVVPNDFGLTTEEILLANERELNKWCSLKKAVQIRSDEVEKYEQIAYKKKGQNINLKQKILPSLFSNTPEENSQNGESSVTKKEETSSVIHKSEPKENSDSTKELTETQNNGETSKITKKKNKNNKKAVKIEDTNQNDQTSADPNSNKRKRNSNETAEIKNKKRKRFNKEKDAKLPISDARLSAYGINPKKFKNKLKYKKSEAK</sequence>
<feature type="compositionally biased region" description="Acidic residues" evidence="3">
    <location>
        <begin position="444"/>
        <end position="454"/>
    </location>
</feature>
<dbReference type="Pfam" id="PF05178">
    <property type="entry name" value="Kri1"/>
    <property type="match status" value="1"/>
</dbReference>
<feature type="compositionally biased region" description="Basic and acidic residues" evidence="3">
    <location>
        <begin position="42"/>
        <end position="54"/>
    </location>
</feature>
<feature type="region of interest" description="Disordered" evidence="3">
    <location>
        <begin position="156"/>
        <end position="186"/>
    </location>
</feature>
<dbReference type="OrthoDB" id="10252032at2759"/>
<evidence type="ECO:0000259" key="4">
    <source>
        <dbReference type="Pfam" id="PF12936"/>
    </source>
</evidence>
<keyword evidence="6" id="KW-1185">Reference proteome</keyword>
<evidence type="ECO:0000313" key="5">
    <source>
        <dbReference type="EMBL" id="CAG9863260.1"/>
    </source>
</evidence>
<feature type="region of interest" description="Disordered" evidence="3">
    <location>
        <begin position="305"/>
        <end position="331"/>
    </location>
</feature>
<dbReference type="AlphaFoldDB" id="A0A9N9TYQ6"/>
<dbReference type="PANTHER" id="PTHR14490">
    <property type="entry name" value="ZINC FINGER, ZZ TYPE"/>
    <property type="match status" value="1"/>
</dbReference>
<evidence type="ECO:0000313" key="6">
    <source>
        <dbReference type="Proteomes" id="UP001153712"/>
    </source>
</evidence>
<dbReference type="InterPro" id="IPR024626">
    <property type="entry name" value="Kri1-like_C"/>
</dbReference>
<name>A0A9N9TYQ6_PHYSR</name>
<protein>
    <recommendedName>
        <fullName evidence="2">Protein KRI1 homolog</fullName>
    </recommendedName>
</protein>
<feature type="domain" description="Kri1-like C-terminal" evidence="4">
    <location>
        <begin position="499"/>
        <end position="585"/>
    </location>
</feature>
<evidence type="ECO:0000256" key="3">
    <source>
        <dbReference type="SAM" id="MobiDB-lite"/>
    </source>
</evidence>
<feature type="region of interest" description="Disordered" evidence="3">
    <location>
        <begin position="591"/>
        <end position="702"/>
    </location>
</feature>
<evidence type="ECO:0000256" key="1">
    <source>
        <dbReference type="ARBA" id="ARBA00007473"/>
    </source>
</evidence>
<feature type="region of interest" description="Disordered" evidence="3">
    <location>
        <begin position="42"/>
        <end position="68"/>
    </location>
</feature>
<dbReference type="PANTHER" id="PTHR14490:SF5">
    <property type="entry name" value="PROTEIN KRI1 HOMOLOG"/>
    <property type="match status" value="1"/>
</dbReference>
<comment type="similarity">
    <text evidence="1">Belongs to the KRI1 family.</text>
</comment>
<dbReference type="EMBL" id="OU900099">
    <property type="protein sequence ID" value="CAG9863260.1"/>
    <property type="molecule type" value="Genomic_DNA"/>
</dbReference>
<dbReference type="Pfam" id="PF12936">
    <property type="entry name" value="Kri1_C"/>
    <property type="match status" value="1"/>
</dbReference>
<organism evidence="5 6">
    <name type="scientific">Phyllotreta striolata</name>
    <name type="common">Striped flea beetle</name>
    <name type="synonym">Crioceris striolata</name>
    <dbReference type="NCBI Taxonomy" id="444603"/>
    <lineage>
        <taxon>Eukaryota</taxon>
        <taxon>Metazoa</taxon>
        <taxon>Ecdysozoa</taxon>
        <taxon>Arthropoda</taxon>
        <taxon>Hexapoda</taxon>
        <taxon>Insecta</taxon>
        <taxon>Pterygota</taxon>
        <taxon>Neoptera</taxon>
        <taxon>Endopterygota</taxon>
        <taxon>Coleoptera</taxon>
        <taxon>Polyphaga</taxon>
        <taxon>Cucujiformia</taxon>
        <taxon>Chrysomeloidea</taxon>
        <taxon>Chrysomelidae</taxon>
        <taxon>Galerucinae</taxon>
        <taxon>Alticini</taxon>
        <taxon>Phyllotreta</taxon>
    </lineage>
</organism>
<gene>
    <name evidence="5" type="ORF">PHYEVI_LOCUS9558</name>
</gene>
<feature type="compositionally biased region" description="Polar residues" evidence="3">
    <location>
        <begin position="660"/>
        <end position="671"/>
    </location>
</feature>
<accession>A0A9N9TYQ6</accession>
<dbReference type="InterPro" id="IPR018034">
    <property type="entry name" value="Kri1"/>
</dbReference>
<feature type="compositionally biased region" description="Basic and acidic residues" evidence="3">
    <location>
        <begin position="432"/>
        <end position="443"/>
    </location>
</feature>